<keyword evidence="7 9" id="KW-0539">Nucleus</keyword>
<dbReference type="CDD" id="cd01721">
    <property type="entry name" value="Sm_D3"/>
    <property type="match status" value="1"/>
</dbReference>
<dbReference type="InterPro" id="IPR047575">
    <property type="entry name" value="Sm"/>
</dbReference>
<dbReference type="SUPFAM" id="SSF50182">
    <property type="entry name" value="Sm-like ribonucleoproteins"/>
    <property type="match status" value="1"/>
</dbReference>
<evidence type="ECO:0000256" key="4">
    <source>
        <dbReference type="ARBA" id="ARBA00022490"/>
    </source>
</evidence>
<protein>
    <recommendedName>
        <fullName evidence="9">Small nuclear ribonucleoprotein Sm D3</fullName>
        <shortName evidence="9">Sm-D3</shortName>
    </recommendedName>
    <alternativeName>
        <fullName evidence="9">snRNP core protein D3</fullName>
    </alternativeName>
</protein>
<dbReference type="InterPro" id="IPR034099">
    <property type="entry name" value="SmD3"/>
</dbReference>
<reference evidence="12 13" key="1">
    <citation type="journal article" date="2024" name="Science">
        <title>Giant polyketide synthase enzymes in the biosynthesis of giant marine polyether toxins.</title>
        <authorList>
            <person name="Fallon T.R."/>
            <person name="Shende V.V."/>
            <person name="Wierzbicki I.H."/>
            <person name="Pendleton A.L."/>
            <person name="Watervoot N.F."/>
            <person name="Auber R.P."/>
            <person name="Gonzalez D.J."/>
            <person name="Wisecaver J.H."/>
            <person name="Moore B.S."/>
        </authorList>
    </citation>
    <scope>NUCLEOTIDE SEQUENCE [LARGE SCALE GENOMIC DNA]</scope>
    <source>
        <strain evidence="12 13">12B1</strain>
    </source>
</reference>
<keyword evidence="5 9" id="KW-0507">mRNA processing</keyword>
<dbReference type="PROSITE" id="PS52002">
    <property type="entry name" value="SM"/>
    <property type="match status" value="1"/>
</dbReference>
<dbReference type="Gene3D" id="2.30.30.100">
    <property type="match status" value="1"/>
</dbReference>
<evidence type="ECO:0000256" key="10">
    <source>
        <dbReference type="SAM" id="MobiDB-lite"/>
    </source>
</evidence>
<name>A0AB34J2L5_PRYPA</name>
<accession>A0AB34J2L5</accession>
<proteinExistence type="inferred from homology"/>
<dbReference type="GO" id="GO:0005829">
    <property type="term" value="C:cytosol"/>
    <property type="evidence" value="ECO:0007669"/>
    <property type="project" value="UniProtKB-SubCell"/>
</dbReference>
<keyword evidence="6 9" id="KW-0508">mRNA splicing</keyword>
<dbReference type="Pfam" id="PF01423">
    <property type="entry name" value="LSM"/>
    <property type="match status" value="1"/>
</dbReference>
<keyword evidence="8 9" id="KW-0687">Ribonucleoprotein</keyword>
<feature type="domain" description="Sm" evidence="11">
    <location>
        <begin position="7"/>
        <end position="79"/>
    </location>
</feature>
<dbReference type="InterPro" id="IPR027141">
    <property type="entry name" value="LSm4/Sm_D1/D3"/>
</dbReference>
<dbReference type="Proteomes" id="UP001515480">
    <property type="component" value="Unassembled WGS sequence"/>
</dbReference>
<evidence type="ECO:0000313" key="12">
    <source>
        <dbReference type="EMBL" id="KAL1510786.1"/>
    </source>
</evidence>
<keyword evidence="13" id="KW-1185">Reference proteome</keyword>
<dbReference type="GO" id="GO:0003723">
    <property type="term" value="F:RNA binding"/>
    <property type="evidence" value="ECO:0007669"/>
    <property type="project" value="InterPro"/>
</dbReference>
<gene>
    <name evidence="12" type="ORF">AB1Y20_007072</name>
</gene>
<evidence type="ECO:0000256" key="6">
    <source>
        <dbReference type="ARBA" id="ARBA00023187"/>
    </source>
</evidence>
<evidence type="ECO:0000256" key="7">
    <source>
        <dbReference type="ARBA" id="ARBA00023242"/>
    </source>
</evidence>
<evidence type="ECO:0000259" key="11">
    <source>
        <dbReference type="PROSITE" id="PS52002"/>
    </source>
</evidence>
<organism evidence="12 13">
    <name type="scientific">Prymnesium parvum</name>
    <name type="common">Toxic golden alga</name>
    <dbReference type="NCBI Taxonomy" id="97485"/>
    <lineage>
        <taxon>Eukaryota</taxon>
        <taxon>Haptista</taxon>
        <taxon>Haptophyta</taxon>
        <taxon>Prymnesiophyceae</taxon>
        <taxon>Prymnesiales</taxon>
        <taxon>Prymnesiaceae</taxon>
        <taxon>Prymnesium</taxon>
    </lineage>
</organism>
<dbReference type="PANTHER" id="PTHR23338">
    <property type="entry name" value="SMALL NUCLEAR RIBONUCLEOPROTEIN SM"/>
    <property type="match status" value="1"/>
</dbReference>
<comment type="caution">
    <text evidence="12">The sequence shown here is derived from an EMBL/GenBank/DDBJ whole genome shotgun (WGS) entry which is preliminary data.</text>
</comment>
<comment type="subcellular location">
    <subcellularLocation>
        <location evidence="2">Cytoplasm</location>
        <location evidence="2">Cytosol</location>
    </subcellularLocation>
    <subcellularLocation>
        <location evidence="1 9">Nucleus</location>
    </subcellularLocation>
</comment>
<evidence type="ECO:0000256" key="5">
    <source>
        <dbReference type="ARBA" id="ARBA00022664"/>
    </source>
</evidence>
<comment type="similarity">
    <text evidence="3 9">Belongs to the snRNP core protein family.</text>
</comment>
<dbReference type="GO" id="GO:0005681">
    <property type="term" value="C:spliceosomal complex"/>
    <property type="evidence" value="ECO:0007669"/>
    <property type="project" value="InterPro"/>
</dbReference>
<feature type="compositionally biased region" description="Low complexity" evidence="10">
    <location>
        <begin position="94"/>
        <end position="114"/>
    </location>
</feature>
<feature type="region of interest" description="Disordered" evidence="10">
    <location>
        <begin position="92"/>
        <end position="136"/>
    </location>
</feature>
<evidence type="ECO:0000256" key="9">
    <source>
        <dbReference type="RuleBase" id="RU365050"/>
    </source>
</evidence>
<dbReference type="FunFam" id="2.30.30.100:FF:000002">
    <property type="entry name" value="Small nuclear ribonucleoprotein Sm D3"/>
    <property type="match status" value="1"/>
</dbReference>
<evidence type="ECO:0000256" key="3">
    <source>
        <dbReference type="ARBA" id="ARBA00008146"/>
    </source>
</evidence>
<evidence type="ECO:0000313" key="13">
    <source>
        <dbReference type="Proteomes" id="UP001515480"/>
    </source>
</evidence>
<dbReference type="EMBL" id="JBGBPQ010000015">
    <property type="protein sequence ID" value="KAL1510786.1"/>
    <property type="molecule type" value="Genomic_DNA"/>
</dbReference>
<evidence type="ECO:0000256" key="1">
    <source>
        <dbReference type="ARBA" id="ARBA00004123"/>
    </source>
</evidence>
<dbReference type="GO" id="GO:0000387">
    <property type="term" value="P:spliceosomal snRNP assembly"/>
    <property type="evidence" value="ECO:0007669"/>
    <property type="project" value="UniProtKB-UniRule"/>
</dbReference>
<keyword evidence="4" id="KW-0963">Cytoplasm</keyword>
<dbReference type="InterPro" id="IPR010920">
    <property type="entry name" value="LSM_dom_sf"/>
</dbReference>
<dbReference type="SMART" id="SM00651">
    <property type="entry name" value="Sm"/>
    <property type="match status" value="1"/>
</dbReference>
<dbReference type="InterPro" id="IPR001163">
    <property type="entry name" value="Sm_dom_euk/arc"/>
</dbReference>
<sequence>MSKHVGIPIKVLHDAEGHTVTLELRNGEVYRGKLDEAEDNMNCHLSNCTKTAKDGRVTTLANVFLRGSHVRFMVLPDILKNAPFFKKIETKSVKQAARGGKAKQAAAQRTTARTTPGMPAPKGSRDRGGGRNPSFN</sequence>
<evidence type="ECO:0000256" key="2">
    <source>
        <dbReference type="ARBA" id="ARBA00004514"/>
    </source>
</evidence>
<evidence type="ECO:0000256" key="8">
    <source>
        <dbReference type="ARBA" id="ARBA00023274"/>
    </source>
</evidence>
<dbReference type="AlphaFoldDB" id="A0AB34J2L5"/>